<evidence type="ECO:0000313" key="1">
    <source>
        <dbReference type="EMBL" id="VDO43044.1"/>
    </source>
</evidence>
<dbReference type="Proteomes" id="UP000268014">
    <property type="component" value="Unassembled WGS sequence"/>
</dbReference>
<organism evidence="3">
    <name type="scientific">Haemonchus placei</name>
    <name type="common">Barber's pole worm</name>
    <dbReference type="NCBI Taxonomy" id="6290"/>
    <lineage>
        <taxon>Eukaryota</taxon>
        <taxon>Metazoa</taxon>
        <taxon>Ecdysozoa</taxon>
        <taxon>Nematoda</taxon>
        <taxon>Chromadorea</taxon>
        <taxon>Rhabditida</taxon>
        <taxon>Rhabditina</taxon>
        <taxon>Rhabditomorpha</taxon>
        <taxon>Strongyloidea</taxon>
        <taxon>Trichostrongylidae</taxon>
        <taxon>Haemonchus</taxon>
    </lineage>
</organism>
<proteinExistence type="predicted"/>
<reference evidence="3" key="1">
    <citation type="submission" date="2017-02" db="UniProtKB">
        <authorList>
            <consortium name="WormBaseParasite"/>
        </authorList>
    </citation>
    <scope>IDENTIFICATION</scope>
</reference>
<evidence type="ECO:0000313" key="3">
    <source>
        <dbReference type="WBParaSite" id="HPLM_0001150201-mRNA-1"/>
    </source>
</evidence>
<dbReference type="EMBL" id="UZAF01017586">
    <property type="protein sequence ID" value="VDO43044.1"/>
    <property type="molecule type" value="Genomic_DNA"/>
</dbReference>
<accession>A0A0N4WKA5</accession>
<evidence type="ECO:0000313" key="2">
    <source>
        <dbReference type="Proteomes" id="UP000268014"/>
    </source>
</evidence>
<gene>
    <name evidence="1" type="ORF">HPLM_LOCUS11494</name>
</gene>
<dbReference type="AlphaFoldDB" id="A0A0N4WKA5"/>
<dbReference type="WBParaSite" id="HPLM_0001150201-mRNA-1">
    <property type="protein sequence ID" value="HPLM_0001150201-mRNA-1"/>
    <property type="gene ID" value="HPLM_0001150201"/>
</dbReference>
<sequence length="133" mass="14742">MVQHPLPSTRLRCFRRNLMHALGELKASIVRGDKLVSEVKSTLHFIPADFKLLPLKKTAKADIHMLQKGIIEFANESPIHDDSYFWRSAAKNGVWCQAGCGKIASSHPVGQLEPHEYRSSAAVAHPSAATFIL</sequence>
<reference evidence="1 2" key="2">
    <citation type="submission" date="2018-11" db="EMBL/GenBank/DDBJ databases">
        <authorList>
            <consortium name="Pathogen Informatics"/>
        </authorList>
    </citation>
    <scope>NUCLEOTIDE SEQUENCE [LARGE SCALE GENOMIC DNA]</scope>
    <source>
        <strain evidence="1 2">MHpl1</strain>
    </source>
</reference>
<protein>
    <submittedName>
        <fullName evidence="1 3">Uncharacterized protein</fullName>
    </submittedName>
</protein>
<name>A0A0N4WKA5_HAEPC</name>
<keyword evidence="2" id="KW-1185">Reference proteome</keyword>